<dbReference type="WBParaSite" id="SVE_0271700.1">
    <property type="protein sequence ID" value="SVE_0271700.1"/>
    <property type="gene ID" value="SVE_0271700"/>
</dbReference>
<organism evidence="1 2">
    <name type="scientific">Strongyloides venezuelensis</name>
    <name type="common">Threadworm</name>
    <dbReference type="NCBI Taxonomy" id="75913"/>
    <lineage>
        <taxon>Eukaryota</taxon>
        <taxon>Metazoa</taxon>
        <taxon>Ecdysozoa</taxon>
        <taxon>Nematoda</taxon>
        <taxon>Chromadorea</taxon>
        <taxon>Rhabditida</taxon>
        <taxon>Tylenchina</taxon>
        <taxon>Panagrolaimomorpha</taxon>
        <taxon>Strongyloidoidea</taxon>
        <taxon>Strongyloididae</taxon>
        <taxon>Strongyloides</taxon>
    </lineage>
</organism>
<evidence type="ECO:0000313" key="2">
    <source>
        <dbReference type="WBParaSite" id="SVE_0271700.1"/>
    </source>
</evidence>
<dbReference type="Proteomes" id="UP000035680">
    <property type="component" value="Unassembled WGS sequence"/>
</dbReference>
<accession>A0A0K0F1P2</accession>
<keyword evidence="1" id="KW-1185">Reference proteome</keyword>
<evidence type="ECO:0000313" key="1">
    <source>
        <dbReference type="Proteomes" id="UP000035680"/>
    </source>
</evidence>
<protein>
    <submittedName>
        <fullName evidence="2">C2H2-type domain-containing protein</fullName>
    </submittedName>
</protein>
<dbReference type="AlphaFoldDB" id="A0A0K0F1P2"/>
<name>A0A0K0F1P2_STRVS</name>
<sequence>MLARCPECFDYQNPEDNKRIPVANFERHFSLYHNIEYKRLKKKYLCVEDSCIEARGARAGRSFLSEYHPSSYKKHLLKKHFNSSSTANNAENLMEVDDIETLNVVEIENQVTTGIDNAENLNSAEVDDQIPVENENEMNRIWNFDEEFDFIETLSTENQETMPSTILEWEVYYKKLILKFFNGCSGTEKYFKQLKELLNDAILPFKNTEVANAKSGLMKISCANIIKEGKNLVRNFDVTNPDEIILPSDDVDGDPIRRDKNLFYYLPLIESVPILMKKMNMPSVDKVKMILYADDIQANNALGSHRATGSFLHVAYKIFVPCNKEIMSATSEVTNIQTIGVVLSETTKLAKYDRLMNKIITDVENLRIRYKGNDVTFELFAIAGDHVFLQDLYHLPKSFNGLGGSCCRTCMIENRHFIEKNKCKEVNDPTVLRYNNFGGSMKYPFNQYSDPFHDLLEGILPDCIYSCCQKLSFFDDNWTIKSEISTVDWLEVERLIRIINRQDKKSQNILTVIRDGFFVRRISKDNLQRKDSFPLSGSEQLSLGRSLWKLFNSSEGLQLFSQADTVVFIKSRKLLGNILNICQMIMVKKEMSDSDIDLLEVEIDKFHSLYFDFMPNDSRCTLKLHSLLHYPLFGRMYRAFWLISCIRFESSNRRIKKLHGISCNKVNPSFTIIGKIGMNLLIEKSLKD</sequence>
<proteinExistence type="predicted"/>
<reference evidence="2" key="2">
    <citation type="submission" date="2015-08" db="UniProtKB">
        <authorList>
            <consortium name="WormBaseParasite"/>
        </authorList>
    </citation>
    <scope>IDENTIFICATION</scope>
</reference>
<reference evidence="1" key="1">
    <citation type="submission" date="2014-07" db="EMBL/GenBank/DDBJ databases">
        <authorList>
            <person name="Martin A.A"/>
            <person name="De Silva N."/>
        </authorList>
    </citation>
    <scope>NUCLEOTIDE SEQUENCE</scope>
</reference>